<dbReference type="PANTHER" id="PTHR10039">
    <property type="entry name" value="AMELOGENIN"/>
    <property type="match status" value="1"/>
</dbReference>
<evidence type="ECO:0000313" key="2">
    <source>
        <dbReference type="EMBL" id="KAF1844490.1"/>
    </source>
</evidence>
<accession>A0A9P4L738</accession>
<dbReference type="PANTHER" id="PTHR10039:SF15">
    <property type="entry name" value="NACHT DOMAIN-CONTAINING PROTEIN"/>
    <property type="match status" value="1"/>
</dbReference>
<dbReference type="EMBL" id="ML976616">
    <property type="protein sequence ID" value="KAF1844490.1"/>
    <property type="molecule type" value="Genomic_DNA"/>
</dbReference>
<dbReference type="Proteomes" id="UP000800039">
    <property type="component" value="Unassembled WGS sequence"/>
</dbReference>
<organism evidence="2 3">
    <name type="scientific">Cucurbitaria berberidis CBS 394.84</name>
    <dbReference type="NCBI Taxonomy" id="1168544"/>
    <lineage>
        <taxon>Eukaryota</taxon>
        <taxon>Fungi</taxon>
        <taxon>Dikarya</taxon>
        <taxon>Ascomycota</taxon>
        <taxon>Pezizomycotina</taxon>
        <taxon>Dothideomycetes</taxon>
        <taxon>Pleosporomycetidae</taxon>
        <taxon>Pleosporales</taxon>
        <taxon>Pleosporineae</taxon>
        <taxon>Cucurbitariaceae</taxon>
        <taxon>Cucurbitaria</taxon>
    </lineage>
</organism>
<dbReference type="InterPro" id="IPR054471">
    <property type="entry name" value="GPIID_WHD"/>
</dbReference>
<gene>
    <name evidence="2" type="ORF">K460DRAFT_404787</name>
</gene>
<feature type="domain" description="GPI inositol-deacylase winged helix" evidence="1">
    <location>
        <begin position="415"/>
        <end position="464"/>
    </location>
</feature>
<dbReference type="OrthoDB" id="195446at2759"/>
<dbReference type="GeneID" id="63854017"/>
<dbReference type="Pfam" id="PF22939">
    <property type="entry name" value="WHD_GPIID"/>
    <property type="match status" value="1"/>
</dbReference>
<evidence type="ECO:0000259" key="1">
    <source>
        <dbReference type="Pfam" id="PF22939"/>
    </source>
</evidence>
<name>A0A9P4L738_9PLEO</name>
<keyword evidence="3" id="KW-1185">Reference proteome</keyword>
<reference evidence="2" key="1">
    <citation type="submission" date="2020-01" db="EMBL/GenBank/DDBJ databases">
        <authorList>
            <consortium name="DOE Joint Genome Institute"/>
            <person name="Haridas S."/>
            <person name="Albert R."/>
            <person name="Binder M."/>
            <person name="Bloem J."/>
            <person name="Labutti K."/>
            <person name="Salamov A."/>
            <person name="Andreopoulos B."/>
            <person name="Baker S.E."/>
            <person name="Barry K."/>
            <person name="Bills G."/>
            <person name="Bluhm B.H."/>
            <person name="Cannon C."/>
            <person name="Castanera R."/>
            <person name="Culley D.E."/>
            <person name="Daum C."/>
            <person name="Ezra D."/>
            <person name="Gonzalez J.B."/>
            <person name="Henrissat B."/>
            <person name="Kuo A."/>
            <person name="Liang C."/>
            <person name="Lipzen A."/>
            <person name="Lutzoni F."/>
            <person name="Magnuson J."/>
            <person name="Mondo S."/>
            <person name="Nolan M."/>
            <person name="Ohm R."/>
            <person name="Pangilinan J."/>
            <person name="Park H.-J."/>
            <person name="Ramirez L."/>
            <person name="Alfaro M."/>
            <person name="Sun H."/>
            <person name="Tritt A."/>
            <person name="Yoshinaga Y."/>
            <person name="Zwiers L.-H."/>
            <person name="Turgeon B.G."/>
            <person name="Goodwin S.B."/>
            <person name="Spatafora J.W."/>
            <person name="Crous P.W."/>
            <person name="Grigoriev I.V."/>
        </authorList>
    </citation>
    <scope>NUCLEOTIDE SEQUENCE</scope>
    <source>
        <strain evidence="2">CBS 394.84</strain>
    </source>
</reference>
<dbReference type="RefSeq" id="XP_040787053.1">
    <property type="nucleotide sequence ID" value="XM_040936767.1"/>
</dbReference>
<dbReference type="AlphaFoldDB" id="A0A9P4L738"/>
<evidence type="ECO:0000313" key="3">
    <source>
        <dbReference type="Proteomes" id="UP000800039"/>
    </source>
</evidence>
<protein>
    <recommendedName>
        <fullName evidence="1">GPI inositol-deacylase winged helix domain-containing protein</fullName>
    </recommendedName>
</protein>
<sequence>MDGLSGAASIFAILQLSDKVVKYINSAAGATRDRTQLRDRVRACSYILLQLSDKADDSEEAEAWSATIEALARPGAPLHRLYGALSLVAVKLQTKDNITRALKWPFQEKDVRKLIELIEQEKSLLNLALGNSAGRLLHEMKARSKENSQQLVELTRLVAKGSHDNESSFQEVNNRLFTIHATQSGMFTGIHDLYERQNDHEATQSRRFILEWLTPVDYPSQQQDAIIKRQEEQTIENILAGLLKQLAEGQTPLPKSVRDLYDQHGKGQRRPSLMAISKVYNLTYLLSTIIELQQQCKINLLATSRFIPEITKSFDGTQTLEIRASNDDVRIYLQGHMLRLPKFVQRNTKLQEDIKQRIVDSVDGMFLLAHLHFDSLVGKKTAKAVRTALETFITGSGAYDSAYRAAMQRIEGQVTDQEELAKQALAWITCARRPLSTLELQEALGVEIGELELDPETSQILETLSQHVLG</sequence>
<proteinExistence type="predicted"/>
<comment type="caution">
    <text evidence="2">The sequence shown here is derived from an EMBL/GenBank/DDBJ whole genome shotgun (WGS) entry which is preliminary data.</text>
</comment>